<dbReference type="AlphaFoldDB" id="A0A7H2BEH1"/>
<evidence type="ECO:0000313" key="3">
    <source>
        <dbReference type="Proteomes" id="UP000516404"/>
    </source>
</evidence>
<proteinExistence type="predicted"/>
<dbReference type="KEGG" id="rter:IDM49_01885"/>
<name>A0A7H2BEH1_9MICC</name>
<accession>A0A7H2BEH1</accession>
<keyword evidence="3" id="KW-1185">Reference proteome</keyword>
<dbReference type="EMBL" id="CP061539">
    <property type="protein sequence ID" value="QNV38067.1"/>
    <property type="molecule type" value="Genomic_DNA"/>
</dbReference>
<organism evidence="2 3">
    <name type="scientific">Rothia terrae</name>
    <dbReference type="NCBI Taxonomy" id="396015"/>
    <lineage>
        <taxon>Bacteria</taxon>
        <taxon>Bacillati</taxon>
        <taxon>Actinomycetota</taxon>
        <taxon>Actinomycetes</taxon>
        <taxon>Micrococcales</taxon>
        <taxon>Micrococcaceae</taxon>
        <taxon>Rothia</taxon>
    </lineage>
</organism>
<dbReference type="RefSeq" id="WP_168614655.1">
    <property type="nucleotide sequence ID" value="NZ_BAAAOX010000003.1"/>
</dbReference>
<dbReference type="GeneID" id="96622974"/>
<dbReference type="Proteomes" id="UP000516404">
    <property type="component" value="Chromosome"/>
</dbReference>
<protein>
    <submittedName>
        <fullName evidence="2">Uncharacterized protein</fullName>
    </submittedName>
</protein>
<sequence length="295" mass="30741">MSQTPPDQSRESLAQRRIRKLRASYPAETPAQVAQRLGELFIRDFVLVGGASASAQELTPGALGRLTSNPKIAMATRAAAHLGNAGQKISQADAAARQGVDTAAHVGSAQSVKAYVHGLALLHGMSVTDSTDAAQQILGTDINELLTTIDVQERKGAPSVNVFGAVGVFAARNPKTTVLVKAGEQIARAGGAVASTTKARKEFAQQIIKQAHENLGDFPAEFPAKDEITKNGQDTATHAIPATGDTAPSAEPAPIDSSHLETSESFDPQTATGAHAAGARFAAKAFMKASSRFRK</sequence>
<reference evidence="2 3" key="1">
    <citation type="submission" date="2020-09" db="EMBL/GenBank/DDBJ databases">
        <title>Investigation of environmental microbes.</title>
        <authorList>
            <person name="Ou Y."/>
            <person name="Kang Q."/>
        </authorList>
    </citation>
    <scope>NUCLEOTIDE SEQUENCE [LARGE SCALE GENOMIC DNA]</scope>
    <source>
        <strain evidence="2 3">KJZ-14</strain>
    </source>
</reference>
<evidence type="ECO:0000256" key="1">
    <source>
        <dbReference type="SAM" id="MobiDB-lite"/>
    </source>
</evidence>
<evidence type="ECO:0000313" key="2">
    <source>
        <dbReference type="EMBL" id="QNV38067.1"/>
    </source>
</evidence>
<feature type="region of interest" description="Disordered" evidence="1">
    <location>
        <begin position="236"/>
        <end position="275"/>
    </location>
</feature>
<gene>
    <name evidence="2" type="ORF">IDM49_01885</name>
</gene>